<keyword evidence="1" id="KW-0479">Metal-binding</keyword>
<accession>R7VLH2</accession>
<evidence type="ECO:0000256" key="5">
    <source>
        <dbReference type="PROSITE-ProRule" id="PRU00309"/>
    </source>
</evidence>
<dbReference type="EMBL" id="AMQN01003826">
    <property type="status" value="NOT_ANNOTATED_CDS"/>
    <property type="molecule type" value="Genomic_DNA"/>
</dbReference>
<reference evidence="10" key="1">
    <citation type="submission" date="2012-12" db="EMBL/GenBank/DDBJ databases">
        <authorList>
            <person name="Hellsten U."/>
            <person name="Grimwood J."/>
            <person name="Chapman J.A."/>
            <person name="Shapiro H."/>
            <person name="Aerts A."/>
            <person name="Otillar R.P."/>
            <person name="Terry A.Y."/>
            <person name="Boore J.L."/>
            <person name="Simakov O."/>
            <person name="Marletaz F."/>
            <person name="Cho S.-J."/>
            <person name="Edsinger-Gonzales E."/>
            <person name="Havlak P."/>
            <person name="Kuo D.-H."/>
            <person name="Larsson T."/>
            <person name="Lv J."/>
            <person name="Arendt D."/>
            <person name="Savage R."/>
            <person name="Osoegawa K."/>
            <person name="de Jong P."/>
            <person name="Lindberg D.R."/>
            <person name="Seaver E.C."/>
            <person name="Weisblat D.A."/>
            <person name="Putnam N.H."/>
            <person name="Grigoriev I.V."/>
            <person name="Rokhsar D.S."/>
        </authorList>
    </citation>
    <scope>NUCLEOTIDE SEQUENCE</scope>
    <source>
        <strain evidence="10">I ESC-2004</strain>
    </source>
</reference>
<dbReference type="PANTHER" id="PTHR47696">
    <property type="entry name" value="THAP DOMAIN-CONTAINING PROTEIN 2"/>
    <property type="match status" value="1"/>
</dbReference>
<gene>
    <name evidence="8" type="ORF">CAPTEDRAFT_148219</name>
</gene>
<dbReference type="Pfam" id="PF05485">
    <property type="entry name" value="THAP"/>
    <property type="match status" value="1"/>
</dbReference>
<evidence type="ECO:0000256" key="1">
    <source>
        <dbReference type="ARBA" id="ARBA00022723"/>
    </source>
</evidence>
<dbReference type="InterPro" id="IPR026521">
    <property type="entry name" value="THAP2"/>
</dbReference>
<dbReference type="SMART" id="SM00980">
    <property type="entry name" value="THAP"/>
    <property type="match status" value="1"/>
</dbReference>
<proteinExistence type="predicted"/>
<dbReference type="OMA" id="NTREYGL"/>
<dbReference type="OrthoDB" id="6155486at2759"/>
<feature type="domain" description="THAP-type" evidence="7">
    <location>
        <begin position="1"/>
        <end position="80"/>
    </location>
</feature>
<evidence type="ECO:0000259" key="7">
    <source>
        <dbReference type="PROSITE" id="PS50950"/>
    </source>
</evidence>
<dbReference type="InterPro" id="IPR006612">
    <property type="entry name" value="THAP_Znf"/>
</dbReference>
<evidence type="ECO:0000256" key="2">
    <source>
        <dbReference type="ARBA" id="ARBA00022771"/>
    </source>
</evidence>
<dbReference type="AlphaFoldDB" id="R7VLH2"/>
<dbReference type="PANTHER" id="PTHR47696:SF2">
    <property type="entry name" value="PROVISIONAL ORTHOLOG OF THAP DOMAIN CONTAINING 1"/>
    <property type="match status" value="1"/>
</dbReference>
<organism evidence="8">
    <name type="scientific">Capitella teleta</name>
    <name type="common">Polychaete worm</name>
    <dbReference type="NCBI Taxonomy" id="283909"/>
    <lineage>
        <taxon>Eukaryota</taxon>
        <taxon>Metazoa</taxon>
        <taxon>Spiralia</taxon>
        <taxon>Lophotrochozoa</taxon>
        <taxon>Annelida</taxon>
        <taxon>Polychaeta</taxon>
        <taxon>Sedentaria</taxon>
        <taxon>Scolecida</taxon>
        <taxon>Capitellidae</taxon>
        <taxon>Capitella</taxon>
    </lineage>
</organism>
<dbReference type="SMART" id="SM00692">
    <property type="entry name" value="DM3"/>
    <property type="match status" value="1"/>
</dbReference>
<dbReference type="PROSITE" id="PS50950">
    <property type="entry name" value="ZF_THAP"/>
    <property type="match status" value="1"/>
</dbReference>
<dbReference type="STRING" id="283909.R7VLH2"/>
<dbReference type="InterPro" id="IPR038441">
    <property type="entry name" value="THAP_Znf_sf"/>
</dbReference>
<keyword evidence="4 5" id="KW-0238">DNA-binding</keyword>
<reference evidence="9" key="3">
    <citation type="submission" date="2015-06" db="UniProtKB">
        <authorList>
            <consortium name="EnsemblMetazoa"/>
        </authorList>
    </citation>
    <scope>IDENTIFICATION</scope>
</reference>
<dbReference type="Gene3D" id="6.20.210.20">
    <property type="entry name" value="THAP domain"/>
    <property type="match status" value="1"/>
</dbReference>
<evidence type="ECO:0000313" key="8">
    <source>
        <dbReference type="EMBL" id="ELU18256.1"/>
    </source>
</evidence>
<evidence type="ECO:0000256" key="3">
    <source>
        <dbReference type="ARBA" id="ARBA00022833"/>
    </source>
</evidence>
<protein>
    <recommendedName>
        <fullName evidence="7">THAP-type domain-containing protein</fullName>
    </recommendedName>
</protein>
<feature type="region of interest" description="Disordered" evidence="6">
    <location>
        <begin position="140"/>
        <end position="159"/>
    </location>
</feature>
<dbReference type="GO" id="GO:0008270">
    <property type="term" value="F:zinc ion binding"/>
    <property type="evidence" value="ECO:0007669"/>
    <property type="project" value="UniProtKB-KW"/>
</dbReference>
<keyword evidence="2 5" id="KW-0863">Zinc-finger</keyword>
<dbReference type="EMBL" id="KB292015">
    <property type="protein sequence ID" value="ELU18256.1"/>
    <property type="molecule type" value="Genomic_DNA"/>
</dbReference>
<dbReference type="Proteomes" id="UP000014760">
    <property type="component" value="Unassembled WGS sequence"/>
</dbReference>
<dbReference type="HOGENOM" id="CLU_1662453_0_0_1"/>
<dbReference type="SUPFAM" id="SSF57716">
    <property type="entry name" value="Glucocorticoid receptor-like (DNA-binding domain)"/>
    <property type="match status" value="1"/>
</dbReference>
<evidence type="ECO:0000256" key="4">
    <source>
        <dbReference type="ARBA" id="ARBA00023125"/>
    </source>
</evidence>
<keyword evidence="3" id="KW-0862">Zinc</keyword>
<reference evidence="8 10" key="2">
    <citation type="journal article" date="2013" name="Nature">
        <title>Insights into bilaterian evolution from three spiralian genomes.</title>
        <authorList>
            <person name="Simakov O."/>
            <person name="Marletaz F."/>
            <person name="Cho S.J."/>
            <person name="Edsinger-Gonzales E."/>
            <person name="Havlak P."/>
            <person name="Hellsten U."/>
            <person name="Kuo D.H."/>
            <person name="Larsson T."/>
            <person name="Lv J."/>
            <person name="Arendt D."/>
            <person name="Savage R."/>
            <person name="Osoegawa K."/>
            <person name="de Jong P."/>
            <person name="Grimwood J."/>
            <person name="Chapman J.A."/>
            <person name="Shapiro H."/>
            <person name="Aerts A."/>
            <person name="Otillar R.P."/>
            <person name="Terry A.Y."/>
            <person name="Boore J.L."/>
            <person name="Grigoriev I.V."/>
            <person name="Lindberg D.R."/>
            <person name="Seaver E.C."/>
            <person name="Weisblat D.A."/>
            <person name="Putnam N.H."/>
            <person name="Rokhsar D.S."/>
        </authorList>
    </citation>
    <scope>NUCLEOTIDE SEQUENCE</scope>
    <source>
        <strain evidence="8 10">I ESC-2004</strain>
    </source>
</reference>
<evidence type="ECO:0000256" key="6">
    <source>
        <dbReference type="SAM" id="MobiDB-lite"/>
    </source>
</evidence>
<name>R7VLH2_CAPTE</name>
<evidence type="ECO:0000313" key="9">
    <source>
        <dbReference type="EnsemblMetazoa" id="CapteP148219"/>
    </source>
</evidence>
<evidence type="ECO:0000313" key="10">
    <source>
        <dbReference type="Proteomes" id="UP000014760"/>
    </source>
</evidence>
<dbReference type="GO" id="GO:0003677">
    <property type="term" value="F:DNA binding"/>
    <property type="evidence" value="ECO:0007669"/>
    <property type="project" value="UniProtKB-UniRule"/>
</dbReference>
<dbReference type="EnsemblMetazoa" id="CapteT148219">
    <property type="protein sequence ID" value="CapteP148219"/>
    <property type="gene ID" value="CapteG148219"/>
</dbReference>
<keyword evidence="10" id="KW-1185">Reference proteome</keyword>
<sequence length="159" mass="18141">MPKRCAIPGCGTYSDKDLDLSFHRFPKDEDVRYAWLTAARMPHFEPTSNCVLCSCHFDDSVFTTNEKQRTPSRTAVPVKFPWSTQLSESDGDSNDNKSALVVSSPKFSASEHGYNMNREVLKRKLEAANNRIKSLEKDLHNTKRREKRAKTMLSSVLKK</sequence>